<feature type="region of interest" description="Disordered" evidence="2">
    <location>
        <begin position="1"/>
        <end position="39"/>
    </location>
</feature>
<dbReference type="AlphaFoldDB" id="A0A239ANR9"/>
<reference evidence="3 4" key="1">
    <citation type="submission" date="2017-06" db="EMBL/GenBank/DDBJ databases">
        <authorList>
            <person name="Kim H.J."/>
            <person name="Triplett B.A."/>
        </authorList>
    </citation>
    <scope>NUCLEOTIDE SEQUENCE [LARGE SCALE GENOMIC DNA]</scope>
    <source>
        <strain evidence="3 4">DSM 25597</strain>
    </source>
</reference>
<dbReference type="RefSeq" id="WP_089372299.1">
    <property type="nucleotide sequence ID" value="NZ_BMEP01000006.1"/>
</dbReference>
<dbReference type="InterPro" id="IPR019734">
    <property type="entry name" value="TPR_rpt"/>
</dbReference>
<feature type="repeat" description="TPR" evidence="1">
    <location>
        <begin position="164"/>
        <end position="197"/>
    </location>
</feature>
<keyword evidence="1" id="KW-0802">TPR repeat</keyword>
<dbReference type="OrthoDB" id="626812at2"/>
<dbReference type="PROSITE" id="PS50005">
    <property type="entry name" value="TPR"/>
    <property type="match status" value="1"/>
</dbReference>
<dbReference type="Gene3D" id="1.25.40.10">
    <property type="entry name" value="Tetratricopeptide repeat domain"/>
    <property type="match status" value="1"/>
</dbReference>
<evidence type="ECO:0000256" key="2">
    <source>
        <dbReference type="SAM" id="MobiDB-lite"/>
    </source>
</evidence>
<protein>
    <recommendedName>
        <fullName evidence="5">Tetratricopeptide repeat-containing protein</fullName>
    </recommendedName>
</protein>
<accession>A0A239ANR9</accession>
<dbReference type="SUPFAM" id="SSF48452">
    <property type="entry name" value="TPR-like"/>
    <property type="match status" value="1"/>
</dbReference>
<dbReference type="EMBL" id="FZNY01000005">
    <property type="protein sequence ID" value="SNR97305.1"/>
    <property type="molecule type" value="Genomic_DNA"/>
</dbReference>
<dbReference type="InterPro" id="IPR011990">
    <property type="entry name" value="TPR-like_helical_dom_sf"/>
</dbReference>
<feature type="compositionally biased region" description="Polar residues" evidence="2">
    <location>
        <begin position="12"/>
        <end position="37"/>
    </location>
</feature>
<name>A0A239ANR9_9FLAO</name>
<organism evidence="3 4">
    <name type="scientific">Dokdonia pacifica</name>
    <dbReference type="NCBI Taxonomy" id="1627892"/>
    <lineage>
        <taxon>Bacteria</taxon>
        <taxon>Pseudomonadati</taxon>
        <taxon>Bacteroidota</taxon>
        <taxon>Flavobacteriia</taxon>
        <taxon>Flavobacteriales</taxon>
        <taxon>Flavobacteriaceae</taxon>
        <taxon>Dokdonia</taxon>
    </lineage>
</organism>
<proteinExistence type="predicted"/>
<dbReference type="Proteomes" id="UP000198379">
    <property type="component" value="Unassembled WGS sequence"/>
</dbReference>
<evidence type="ECO:0000313" key="4">
    <source>
        <dbReference type="Proteomes" id="UP000198379"/>
    </source>
</evidence>
<evidence type="ECO:0000313" key="3">
    <source>
        <dbReference type="EMBL" id="SNR97305.1"/>
    </source>
</evidence>
<sequence>MSLFKKLFGKKQTVSTSNTKQENPTPSKKESNSSINPGVQEELKKMMNQMQGPKKSVEQFEFELLNDSFARYHSNPGYRTEIEIQNEKGEVVPLHVALHEYYQEWQGISSFWDRMSLLYKYWDTQYYEKLEKWQIVERLVKDRYAMKAIKFHESAITQEDFQDMRLVVALSKLYRAMDSYENALNYAKGAYELRPDLAIVKTEYATVLHLSKNPDDQELAHKMIQEVLETKINEHIKDSDEKEIPLLNWFLFSNNYIDSSIFAAVYLQIGECDLDTWSAIANDYYWCPVFRYQHSVALSDAGEGMKAIAKLTSLSDEFPWYKPGVLACIDGINQIRSQLKSADMMEDAMKRMEHYKSVWKK</sequence>
<keyword evidence="4" id="KW-1185">Reference proteome</keyword>
<gene>
    <name evidence="3" type="ORF">SAMN06265376_10540</name>
</gene>
<evidence type="ECO:0008006" key="5">
    <source>
        <dbReference type="Google" id="ProtNLM"/>
    </source>
</evidence>
<evidence type="ECO:0000256" key="1">
    <source>
        <dbReference type="PROSITE-ProRule" id="PRU00339"/>
    </source>
</evidence>